<evidence type="ECO:0000259" key="2">
    <source>
        <dbReference type="Pfam" id="PF07635"/>
    </source>
</evidence>
<dbReference type="Proteomes" id="UP001163726">
    <property type="component" value="Chromosome"/>
</dbReference>
<sequence length="123" mass="14419">MKNCFQLFIILTCSMLLFACLPAPRPNPLAESPDFPIKPSVLYETVQTYCLDCHNPEKMKGNIDLTRAVEGKLNDRPFLWLDVAHVLKHKEMPPEDERVERPDDETYLEVNNWLEKRFELNSR</sequence>
<proteinExistence type="predicted"/>
<evidence type="ECO:0000256" key="1">
    <source>
        <dbReference type="SAM" id="SignalP"/>
    </source>
</evidence>
<name>A0ABY7ANN2_9ALTE</name>
<evidence type="ECO:0000313" key="4">
    <source>
        <dbReference type="Proteomes" id="UP001163726"/>
    </source>
</evidence>
<feature type="signal peptide" evidence="1">
    <location>
        <begin position="1"/>
        <end position="19"/>
    </location>
</feature>
<keyword evidence="1" id="KW-0732">Signal</keyword>
<dbReference type="PROSITE" id="PS51257">
    <property type="entry name" value="PROKAR_LIPOPROTEIN"/>
    <property type="match status" value="1"/>
</dbReference>
<reference evidence="3" key="1">
    <citation type="submission" date="2022-10" db="EMBL/GenBank/DDBJ databases">
        <title>Catenovulum adriacola sp. nov. isolated in the Harbour of Susak.</title>
        <authorList>
            <person name="Schoch T."/>
            <person name="Reich S.J."/>
            <person name="Stoeferle S."/>
            <person name="Flaiz M."/>
            <person name="Kazda M."/>
            <person name="Riedel C.U."/>
            <person name="Duerre P."/>
        </authorList>
    </citation>
    <scope>NUCLEOTIDE SEQUENCE</scope>
    <source>
        <strain evidence="3">TS8</strain>
    </source>
</reference>
<dbReference type="RefSeq" id="WP_268075642.1">
    <property type="nucleotide sequence ID" value="NZ_CP109965.1"/>
</dbReference>
<keyword evidence="4" id="KW-1185">Reference proteome</keyword>
<dbReference type="InterPro" id="IPR011429">
    <property type="entry name" value="Cyt_c_Planctomycete-type"/>
</dbReference>
<dbReference type="EMBL" id="CP109965">
    <property type="protein sequence ID" value="WAJ71178.1"/>
    <property type="molecule type" value="Genomic_DNA"/>
</dbReference>
<protein>
    <recommendedName>
        <fullName evidence="2">Cytochrome C Planctomycete-type domain-containing protein</fullName>
    </recommendedName>
</protein>
<evidence type="ECO:0000313" key="3">
    <source>
        <dbReference type="EMBL" id="WAJ71178.1"/>
    </source>
</evidence>
<gene>
    <name evidence="3" type="ORF">OLW01_05075</name>
</gene>
<feature type="chain" id="PRO_5047037436" description="Cytochrome C Planctomycete-type domain-containing protein" evidence="1">
    <location>
        <begin position="20"/>
        <end position="123"/>
    </location>
</feature>
<accession>A0ABY7ANN2</accession>
<organism evidence="3 4">
    <name type="scientific">Catenovulum adriaticum</name>
    <dbReference type="NCBI Taxonomy" id="2984846"/>
    <lineage>
        <taxon>Bacteria</taxon>
        <taxon>Pseudomonadati</taxon>
        <taxon>Pseudomonadota</taxon>
        <taxon>Gammaproteobacteria</taxon>
        <taxon>Alteromonadales</taxon>
        <taxon>Alteromonadaceae</taxon>
        <taxon>Catenovulum</taxon>
    </lineage>
</organism>
<dbReference type="Pfam" id="PF07635">
    <property type="entry name" value="PSCyt1"/>
    <property type="match status" value="1"/>
</dbReference>
<feature type="domain" description="Cytochrome C Planctomycete-type" evidence="2">
    <location>
        <begin position="50"/>
        <end position="96"/>
    </location>
</feature>